<dbReference type="Proteomes" id="UP000242180">
    <property type="component" value="Unassembled WGS sequence"/>
</dbReference>
<comment type="caution">
    <text evidence="9">The sequence shown here is derived from an EMBL/GenBank/DDBJ whole genome shotgun (WGS) entry which is preliminary data.</text>
</comment>
<evidence type="ECO:0000256" key="2">
    <source>
        <dbReference type="ARBA" id="ARBA00008821"/>
    </source>
</evidence>
<gene>
    <name evidence="9" type="ORF">BCR43DRAFT_458816</name>
</gene>
<feature type="transmembrane region" description="Helical" evidence="8">
    <location>
        <begin position="129"/>
        <end position="146"/>
    </location>
</feature>
<feature type="transmembrane region" description="Helical" evidence="8">
    <location>
        <begin position="509"/>
        <end position="528"/>
    </location>
</feature>
<comment type="subcellular location">
    <subcellularLocation>
        <location evidence="1">Membrane</location>
        <topology evidence="1">Multi-pass membrane protein</topology>
    </subcellularLocation>
</comment>
<dbReference type="PANTHER" id="PTHR42810">
    <property type="entry name" value="PURINE PERMEASE C1399.01C-RELATED"/>
    <property type="match status" value="1"/>
</dbReference>
<dbReference type="EMBL" id="MCGN01000005">
    <property type="protein sequence ID" value="ORY96920.1"/>
    <property type="molecule type" value="Genomic_DNA"/>
</dbReference>
<feature type="compositionally biased region" description="Basic and acidic residues" evidence="7">
    <location>
        <begin position="583"/>
        <end position="597"/>
    </location>
</feature>
<keyword evidence="6 8" id="KW-0472">Membrane</keyword>
<dbReference type="GO" id="GO:0042907">
    <property type="term" value="F:xanthine transmembrane transporter activity"/>
    <property type="evidence" value="ECO:0007669"/>
    <property type="project" value="TreeGrafter"/>
</dbReference>
<sequence length="612" mass="65739">MPEAPADAKGETVPDYIRDDCRSSRTEFEAYQPAAEPNLWQQFKSQATTKEGWWGGANFNWAAMCMPTFLVKKEQRHTPFYGLNSKVPILLAAIMGFQHALAMISGVVTPVLIMVGDGSSALNLEPADQQYLISAALISSAILSLVQITRFKLFNTGYFLGTGLLSVVGPNFASIPATSAVIKNMYSSGYCPTQILEDGTTQYLPCRRAWGAILGTSMVCSLFEIGMSFLPPKVLKRLFPPIVSGVTIFLIGCSVISTALQDWAGGSGGCADMPETGYYSLCPNTDASHALPWGSAQFIGLGFSVFATIVLVENFGSPFMKSAQIIIGLIVGMIIAGATGYVDGSTIASAPVATFTWVKTFPISIYGPAVIPFLIVYLDNMLESIGDITASCDVSGVEVEGPMFSSRIQGGLLADGVNSLIAACMTVSPLVTFAQNNGIVAMTRCANRIAGYFCCLYILLFGIFGKVSAVFLAIPSPVLGGMNAFLFASVTVSGIRILAYLPWTRRDRFIATSALALGLGVTLCPGWFSHVFTYKGGNESLQGFLNAVETVVDTGYCIGSLSAIFLNLVVPHEWGTETMQELEEKKKKEREEIREGFSKTNTVDQTEEQTLP</sequence>
<dbReference type="NCBIfam" id="TIGR00801">
    <property type="entry name" value="ncs2"/>
    <property type="match status" value="1"/>
</dbReference>
<evidence type="ECO:0000256" key="7">
    <source>
        <dbReference type="SAM" id="MobiDB-lite"/>
    </source>
</evidence>
<dbReference type="InterPro" id="IPR006042">
    <property type="entry name" value="Xan_ur_permease"/>
</dbReference>
<keyword evidence="5 8" id="KW-1133">Transmembrane helix</keyword>
<name>A0A1X2HDU9_SYNRA</name>
<organism evidence="9 10">
    <name type="scientific">Syncephalastrum racemosum</name>
    <name type="common">Filamentous fungus</name>
    <dbReference type="NCBI Taxonomy" id="13706"/>
    <lineage>
        <taxon>Eukaryota</taxon>
        <taxon>Fungi</taxon>
        <taxon>Fungi incertae sedis</taxon>
        <taxon>Mucoromycota</taxon>
        <taxon>Mucoromycotina</taxon>
        <taxon>Mucoromycetes</taxon>
        <taxon>Mucorales</taxon>
        <taxon>Syncephalastraceae</taxon>
        <taxon>Syncephalastrum</taxon>
    </lineage>
</organism>
<accession>A0A1X2HDU9</accession>
<feature type="transmembrane region" description="Helical" evidence="8">
    <location>
        <begin position="449"/>
        <end position="474"/>
    </location>
</feature>
<feature type="transmembrane region" description="Helical" evidence="8">
    <location>
        <begin position="361"/>
        <end position="378"/>
    </location>
</feature>
<evidence type="ECO:0000256" key="6">
    <source>
        <dbReference type="ARBA" id="ARBA00023136"/>
    </source>
</evidence>
<keyword evidence="4 8" id="KW-0812">Transmembrane</keyword>
<feature type="transmembrane region" description="Helical" evidence="8">
    <location>
        <begin position="480"/>
        <end position="502"/>
    </location>
</feature>
<feature type="compositionally biased region" description="Polar residues" evidence="7">
    <location>
        <begin position="598"/>
        <end position="612"/>
    </location>
</feature>
<dbReference type="GO" id="GO:0005886">
    <property type="term" value="C:plasma membrane"/>
    <property type="evidence" value="ECO:0007669"/>
    <property type="project" value="TreeGrafter"/>
</dbReference>
<reference evidence="9 10" key="1">
    <citation type="submission" date="2016-07" db="EMBL/GenBank/DDBJ databases">
        <title>Pervasive Adenine N6-methylation of Active Genes in Fungi.</title>
        <authorList>
            <consortium name="DOE Joint Genome Institute"/>
            <person name="Mondo S.J."/>
            <person name="Dannebaum R.O."/>
            <person name="Kuo R.C."/>
            <person name="Labutti K."/>
            <person name="Haridas S."/>
            <person name="Kuo A."/>
            <person name="Salamov A."/>
            <person name="Ahrendt S.R."/>
            <person name="Lipzen A."/>
            <person name="Sullivan W."/>
            <person name="Andreopoulos W.B."/>
            <person name="Clum A."/>
            <person name="Lindquist E."/>
            <person name="Daum C."/>
            <person name="Ramamoorthy G.K."/>
            <person name="Gryganskyi A."/>
            <person name="Culley D."/>
            <person name="Magnuson J.K."/>
            <person name="James T.Y."/>
            <person name="O'Malley M.A."/>
            <person name="Stajich J.E."/>
            <person name="Spatafora J.W."/>
            <person name="Visel A."/>
            <person name="Grigoriev I.V."/>
        </authorList>
    </citation>
    <scope>NUCLEOTIDE SEQUENCE [LARGE SCALE GENOMIC DNA]</scope>
    <source>
        <strain evidence="9 10">NRRL 2496</strain>
    </source>
</reference>
<evidence type="ECO:0000256" key="3">
    <source>
        <dbReference type="ARBA" id="ARBA00022448"/>
    </source>
</evidence>
<evidence type="ECO:0000256" key="1">
    <source>
        <dbReference type="ARBA" id="ARBA00004141"/>
    </source>
</evidence>
<dbReference type="OMA" id="MVVSMTE"/>
<dbReference type="FunCoup" id="A0A1X2HDU9">
    <property type="interactions" value="119"/>
</dbReference>
<proteinExistence type="inferred from homology"/>
<dbReference type="PROSITE" id="PS01116">
    <property type="entry name" value="XANTH_URACIL_PERMASE"/>
    <property type="match status" value="1"/>
</dbReference>
<feature type="transmembrane region" description="Helical" evidence="8">
    <location>
        <begin position="242"/>
        <end position="260"/>
    </location>
</feature>
<dbReference type="OrthoDB" id="1641903at2759"/>
<feature type="transmembrane region" description="Helical" evidence="8">
    <location>
        <begin position="290"/>
        <end position="311"/>
    </location>
</feature>
<evidence type="ECO:0000256" key="4">
    <source>
        <dbReference type="ARBA" id="ARBA00022692"/>
    </source>
</evidence>
<feature type="transmembrane region" description="Helical" evidence="8">
    <location>
        <begin position="89"/>
        <end position="109"/>
    </location>
</feature>
<evidence type="ECO:0000256" key="5">
    <source>
        <dbReference type="ARBA" id="ARBA00022989"/>
    </source>
</evidence>
<comment type="similarity">
    <text evidence="2">Belongs to the nucleobase:cation symporter-2 (NCS2) (TC 2.A.40) family.</text>
</comment>
<feature type="region of interest" description="Disordered" evidence="7">
    <location>
        <begin position="583"/>
        <end position="612"/>
    </location>
</feature>
<dbReference type="PANTHER" id="PTHR42810:SF2">
    <property type="entry name" value="PURINE PERMEASE C1399.01C-RELATED"/>
    <property type="match status" value="1"/>
</dbReference>
<dbReference type="AlphaFoldDB" id="A0A1X2HDU9"/>
<dbReference type="InterPro" id="IPR006043">
    <property type="entry name" value="NCS2"/>
</dbReference>
<feature type="transmembrane region" description="Helical" evidence="8">
    <location>
        <begin position="158"/>
        <end position="182"/>
    </location>
</feature>
<keyword evidence="3" id="KW-0813">Transport</keyword>
<feature type="transmembrane region" description="Helical" evidence="8">
    <location>
        <begin position="323"/>
        <end position="341"/>
    </location>
</feature>
<protein>
    <submittedName>
        <fullName evidence="9">Permease family-domain-containing protein</fullName>
    </submittedName>
</protein>
<dbReference type="GO" id="GO:0000324">
    <property type="term" value="C:fungal-type vacuole"/>
    <property type="evidence" value="ECO:0007669"/>
    <property type="project" value="TreeGrafter"/>
</dbReference>
<keyword evidence="10" id="KW-1185">Reference proteome</keyword>
<dbReference type="InParanoid" id="A0A1X2HDU9"/>
<dbReference type="Pfam" id="PF00860">
    <property type="entry name" value="Xan_ur_permease"/>
    <property type="match status" value="1"/>
</dbReference>
<evidence type="ECO:0000313" key="9">
    <source>
        <dbReference type="EMBL" id="ORY96920.1"/>
    </source>
</evidence>
<dbReference type="STRING" id="13706.A0A1X2HDU9"/>
<evidence type="ECO:0000313" key="10">
    <source>
        <dbReference type="Proteomes" id="UP000242180"/>
    </source>
</evidence>
<evidence type="ECO:0000256" key="8">
    <source>
        <dbReference type="SAM" id="Phobius"/>
    </source>
</evidence>
<feature type="transmembrane region" description="Helical" evidence="8">
    <location>
        <begin position="209"/>
        <end position="230"/>
    </location>
</feature>